<feature type="transmembrane region" description="Helical" evidence="5">
    <location>
        <begin position="170"/>
        <end position="189"/>
    </location>
</feature>
<evidence type="ECO:0000313" key="9">
    <source>
        <dbReference type="Proteomes" id="UP000460626"/>
    </source>
</evidence>
<dbReference type="GO" id="GO:0016020">
    <property type="term" value="C:membrane"/>
    <property type="evidence" value="ECO:0007669"/>
    <property type="project" value="UniProtKB-SubCell"/>
</dbReference>
<dbReference type="InterPro" id="IPR017528">
    <property type="entry name" value="CHP03097O-antigen_lig-rel"/>
</dbReference>
<proteinExistence type="predicted"/>
<feature type="domain" description="DUF5935" evidence="7">
    <location>
        <begin position="1"/>
        <end position="194"/>
    </location>
</feature>
<comment type="caution">
    <text evidence="8">The sequence shown here is derived from an EMBL/GenBank/DDBJ whole genome shotgun (WGS) entry which is preliminary data.</text>
</comment>
<feature type="transmembrane region" description="Helical" evidence="5">
    <location>
        <begin position="201"/>
        <end position="218"/>
    </location>
</feature>
<keyword evidence="3 5" id="KW-1133">Transmembrane helix</keyword>
<dbReference type="EMBL" id="WTYH01000001">
    <property type="protein sequence ID" value="MXO92000.1"/>
    <property type="molecule type" value="Genomic_DNA"/>
</dbReference>
<dbReference type="Proteomes" id="UP000460626">
    <property type="component" value="Unassembled WGS sequence"/>
</dbReference>
<protein>
    <submittedName>
        <fullName evidence="8">Putative O-glycosylation ligase, exosortase A system-associated</fullName>
    </submittedName>
</protein>
<dbReference type="NCBIfam" id="TIGR03097">
    <property type="entry name" value="PEP_O_lig_1"/>
    <property type="match status" value="1"/>
</dbReference>
<comment type="subcellular location">
    <subcellularLocation>
        <location evidence="1">Membrane</location>
        <topology evidence="1">Multi-pass membrane protein</topology>
    </subcellularLocation>
</comment>
<keyword evidence="2 5" id="KW-0812">Transmembrane</keyword>
<feature type="transmembrane region" description="Helical" evidence="5">
    <location>
        <begin position="76"/>
        <end position="93"/>
    </location>
</feature>
<evidence type="ECO:0000256" key="1">
    <source>
        <dbReference type="ARBA" id="ARBA00004141"/>
    </source>
</evidence>
<feature type="transmembrane region" description="Helical" evidence="5">
    <location>
        <begin position="128"/>
        <end position="150"/>
    </location>
</feature>
<dbReference type="InterPro" id="IPR007016">
    <property type="entry name" value="O-antigen_ligase-rel_domated"/>
</dbReference>
<dbReference type="PANTHER" id="PTHR37422:SF21">
    <property type="entry name" value="EXOQ-LIKE PROTEIN"/>
    <property type="match status" value="1"/>
</dbReference>
<dbReference type="GO" id="GO:0016874">
    <property type="term" value="F:ligase activity"/>
    <property type="evidence" value="ECO:0007669"/>
    <property type="project" value="UniProtKB-KW"/>
</dbReference>
<gene>
    <name evidence="8" type="ORF">GRI62_00065</name>
</gene>
<keyword evidence="4 5" id="KW-0472">Membrane</keyword>
<evidence type="ECO:0000256" key="5">
    <source>
        <dbReference type="SAM" id="Phobius"/>
    </source>
</evidence>
<dbReference type="PANTHER" id="PTHR37422">
    <property type="entry name" value="TEICHURONIC ACID BIOSYNTHESIS PROTEIN TUAE"/>
    <property type="match status" value="1"/>
</dbReference>
<feature type="transmembrane region" description="Helical" evidence="5">
    <location>
        <begin position="43"/>
        <end position="64"/>
    </location>
</feature>
<feature type="transmembrane region" description="Helical" evidence="5">
    <location>
        <begin position="245"/>
        <end position="265"/>
    </location>
</feature>
<accession>A0A844ZXT1</accession>
<evidence type="ECO:0000313" key="8">
    <source>
        <dbReference type="EMBL" id="MXO92000.1"/>
    </source>
</evidence>
<evidence type="ECO:0000256" key="2">
    <source>
        <dbReference type="ARBA" id="ARBA00022692"/>
    </source>
</evidence>
<dbReference type="RefSeq" id="WP_131451415.1">
    <property type="nucleotide sequence ID" value="NZ_BMJK01000001.1"/>
</dbReference>
<evidence type="ECO:0000259" key="7">
    <source>
        <dbReference type="Pfam" id="PF19358"/>
    </source>
</evidence>
<dbReference type="AlphaFoldDB" id="A0A844ZXT1"/>
<evidence type="ECO:0000256" key="4">
    <source>
        <dbReference type="ARBA" id="ARBA00023136"/>
    </source>
</evidence>
<name>A0A844ZXT1_9SPHN</name>
<keyword evidence="9" id="KW-1185">Reference proteome</keyword>
<keyword evidence="8" id="KW-0436">Ligase</keyword>
<feature type="transmembrane region" description="Helical" evidence="5">
    <location>
        <begin position="105"/>
        <end position="121"/>
    </location>
</feature>
<feature type="transmembrane region" description="Helical" evidence="5">
    <location>
        <begin position="352"/>
        <end position="370"/>
    </location>
</feature>
<reference evidence="8 9" key="1">
    <citation type="submission" date="2019-12" db="EMBL/GenBank/DDBJ databases">
        <title>Genomic-based taxomic classification of the family Erythrobacteraceae.</title>
        <authorList>
            <person name="Xu L."/>
        </authorList>
    </citation>
    <scope>NUCLEOTIDE SEQUENCE [LARGE SCALE GENOMIC DNA]</scope>
    <source>
        <strain evidence="8 9">RC4-10-4</strain>
    </source>
</reference>
<dbReference type="InterPro" id="IPR051533">
    <property type="entry name" value="WaaL-like"/>
</dbReference>
<feature type="domain" description="O-antigen ligase-related" evidence="6">
    <location>
        <begin position="209"/>
        <end position="360"/>
    </location>
</feature>
<sequence length="454" mass="50369">MRDLVLLAFIAAVMAMGFRRPFLWVLLYIYVDIVAPQKVAWGLLTQLSISLVVFVMAFAGYFLLDSKKGSRLSARQGLVLLFLVWCGLTTLWADYQDTAWLKWDWVWKGLVFAAFLPLTLRTRLRIEAAALVMVLSAATIIIPAGIKTVFSGGGGYGALSSLVAENTGLYEGSTLSTVAVAMIPLVVWVARFSTIITERRLAMTFAVALCFAALLVPVGTQTRTGLVCVAVLGVLSMRSARHKVLYAGLAGAVLLAAIPFLPASYTERMGTIVDHQSDQSASTRVAVWEWTWNYAKANPLGGGFDAYRGNSFTYQTRQVEEVGGTQEVTYQEVTEESRAYHSAYFEVLGEQGYVGLFIWFAIHLSGLWQMERVRRRYALREDDESRRWRSLATALQHGHVVYLVGAAFIGVGYQPFIFMMVGLEIAVNAVVRRERGVERAKPWLREAEAKVATT</sequence>
<dbReference type="Pfam" id="PF19358">
    <property type="entry name" value="DUF5935"/>
    <property type="match status" value="1"/>
</dbReference>
<dbReference type="OrthoDB" id="9772644at2"/>
<organism evidence="8 9">
    <name type="scientific">Aurantiacibacter arachoides</name>
    <dbReference type="NCBI Taxonomy" id="1850444"/>
    <lineage>
        <taxon>Bacteria</taxon>
        <taxon>Pseudomonadati</taxon>
        <taxon>Pseudomonadota</taxon>
        <taxon>Alphaproteobacteria</taxon>
        <taxon>Sphingomonadales</taxon>
        <taxon>Erythrobacteraceae</taxon>
        <taxon>Aurantiacibacter</taxon>
    </lineage>
</organism>
<evidence type="ECO:0000259" key="6">
    <source>
        <dbReference type="Pfam" id="PF04932"/>
    </source>
</evidence>
<dbReference type="Pfam" id="PF04932">
    <property type="entry name" value="Wzy_C"/>
    <property type="match status" value="1"/>
</dbReference>
<evidence type="ECO:0000256" key="3">
    <source>
        <dbReference type="ARBA" id="ARBA00022989"/>
    </source>
</evidence>
<dbReference type="InterPro" id="IPR045979">
    <property type="entry name" value="DUF5935"/>
</dbReference>